<accession>A0A9N9USD5</accession>
<proteinExistence type="predicted"/>
<feature type="compositionally biased region" description="Basic and acidic residues" evidence="1">
    <location>
        <begin position="268"/>
        <end position="286"/>
    </location>
</feature>
<sequence>MTDEWQQTGFGSWAFSSRPCLITGVDRVSIRSLRGRGHIEAACMLLVRNGFVRVSKPWDEVPVYQALGRAPTTTLINPSGATSPMPYPDTIYIFFGEDTGGEELRKMWLRFFDKIMDNQPCGFAGFTKREFRHNDLLVLQDTGVGLANRYEKALFQLHSHGFRPCHSKYPFTPQFRAPVEGSKPVREPWGAGQPKGTKMGLGNGKAAATFKLDVRVVADSRLGGLEMGDTKLDDQPLEEAGPSINLRRGSLRPSGWACAPGTRPDFANGHDEGLSARLAERERQPS</sequence>
<dbReference type="EMBL" id="CABFNO020001527">
    <property type="protein sequence ID" value="CAG9994646.1"/>
    <property type="molecule type" value="Genomic_DNA"/>
</dbReference>
<dbReference type="OrthoDB" id="5128373at2759"/>
<evidence type="ECO:0000313" key="2">
    <source>
        <dbReference type="EMBL" id="CAG9994646.1"/>
    </source>
</evidence>
<dbReference type="Proteomes" id="UP000754883">
    <property type="component" value="Unassembled WGS sequence"/>
</dbReference>
<organism evidence="2 3">
    <name type="scientific">Clonostachys byssicola</name>
    <dbReference type="NCBI Taxonomy" id="160290"/>
    <lineage>
        <taxon>Eukaryota</taxon>
        <taxon>Fungi</taxon>
        <taxon>Dikarya</taxon>
        <taxon>Ascomycota</taxon>
        <taxon>Pezizomycotina</taxon>
        <taxon>Sordariomycetes</taxon>
        <taxon>Hypocreomycetidae</taxon>
        <taxon>Hypocreales</taxon>
        <taxon>Bionectriaceae</taxon>
        <taxon>Clonostachys</taxon>
    </lineage>
</organism>
<feature type="region of interest" description="Disordered" evidence="1">
    <location>
        <begin position="176"/>
        <end position="202"/>
    </location>
</feature>
<dbReference type="AlphaFoldDB" id="A0A9N9USD5"/>
<evidence type="ECO:0000256" key="1">
    <source>
        <dbReference type="SAM" id="MobiDB-lite"/>
    </source>
</evidence>
<evidence type="ECO:0000313" key="3">
    <source>
        <dbReference type="Proteomes" id="UP000754883"/>
    </source>
</evidence>
<comment type="caution">
    <text evidence="2">The sequence shown here is derived from an EMBL/GenBank/DDBJ whole genome shotgun (WGS) entry which is preliminary data.</text>
</comment>
<feature type="region of interest" description="Disordered" evidence="1">
    <location>
        <begin position="229"/>
        <end position="286"/>
    </location>
</feature>
<protein>
    <submittedName>
        <fullName evidence="2">Uncharacterized protein</fullName>
    </submittedName>
</protein>
<keyword evidence="3" id="KW-1185">Reference proteome</keyword>
<gene>
    <name evidence="2" type="ORF">CBYS24578_00013543</name>
</gene>
<name>A0A9N9USD5_9HYPO</name>
<reference evidence="2" key="1">
    <citation type="submission" date="2021-10" db="EMBL/GenBank/DDBJ databases">
        <authorList>
            <person name="Piombo E."/>
        </authorList>
    </citation>
    <scope>NUCLEOTIDE SEQUENCE</scope>
</reference>